<dbReference type="EMBL" id="FOVC01000010">
    <property type="protein sequence ID" value="SFN55285.1"/>
    <property type="molecule type" value="Genomic_DNA"/>
</dbReference>
<dbReference type="InterPro" id="IPR008966">
    <property type="entry name" value="Adhesion_dom_sf"/>
</dbReference>
<keyword evidence="1" id="KW-0732">Signal</keyword>
<dbReference type="InterPro" id="IPR050263">
    <property type="entry name" value="Bact_Fimbrial_Adh_Pro"/>
</dbReference>
<dbReference type="AlphaFoldDB" id="A0A1I4ZYL0"/>
<keyword evidence="4" id="KW-1185">Reference proteome</keyword>
<feature type="domain" description="Fimbrial-type adhesion" evidence="2">
    <location>
        <begin position="29"/>
        <end position="176"/>
    </location>
</feature>
<proteinExistence type="predicted"/>
<dbReference type="GO" id="GO:0043709">
    <property type="term" value="P:cell adhesion involved in single-species biofilm formation"/>
    <property type="evidence" value="ECO:0007669"/>
    <property type="project" value="TreeGrafter"/>
</dbReference>
<feature type="chain" id="PRO_5017472009" evidence="1">
    <location>
        <begin position="20"/>
        <end position="177"/>
    </location>
</feature>
<dbReference type="PANTHER" id="PTHR33420:SF26">
    <property type="entry name" value="FIMBRIAL SUBUNIT"/>
    <property type="match status" value="1"/>
</dbReference>
<protein>
    <submittedName>
        <fullName evidence="3">Pilin (Type 1 fimbria component protein)</fullName>
    </submittedName>
</protein>
<accession>A0A1I4ZYL0</accession>
<dbReference type="RefSeq" id="WP_092878933.1">
    <property type="nucleotide sequence ID" value="NZ_FOVC01000010.1"/>
</dbReference>
<gene>
    <name evidence="3" type="ORF">SAMN05216516_11059</name>
</gene>
<evidence type="ECO:0000313" key="3">
    <source>
        <dbReference type="EMBL" id="SFN55285.1"/>
    </source>
</evidence>
<evidence type="ECO:0000259" key="2">
    <source>
        <dbReference type="Pfam" id="PF00419"/>
    </source>
</evidence>
<dbReference type="SUPFAM" id="SSF49401">
    <property type="entry name" value="Bacterial adhesins"/>
    <property type="match status" value="1"/>
</dbReference>
<dbReference type="InterPro" id="IPR036937">
    <property type="entry name" value="Adhesion_dom_fimbrial_sf"/>
</dbReference>
<evidence type="ECO:0000313" key="4">
    <source>
        <dbReference type="Proteomes" id="UP000242222"/>
    </source>
</evidence>
<dbReference type="InterPro" id="IPR000259">
    <property type="entry name" value="Adhesion_dom_fimbrial"/>
</dbReference>
<dbReference type="STRING" id="1367852.SAMN05216516_11059"/>
<dbReference type="Proteomes" id="UP000242222">
    <property type="component" value="Unassembled WGS sequence"/>
</dbReference>
<dbReference type="Pfam" id="PF00419">
    <property type="entry name" value="Fimbrial"/>
    <property type="match status" value="1"/>
</dbReference>
<dbReference type="Gene3D" id="2.60.40.1090">
    <property type="entry name" value="Fimbrial-type adhesion domain"/>
    <property type="match status" value="1"/>
</dbReference>
<dbReference type="GO" id="GO:0009289">
    <property type="term" value="C:pilus"/>
    <property type="evidence" value="ECO:0007669"/>
    <property type="project" value="InterPro"/>
</dbReference>
<dbReference type="PANTHER" id="PTHR33420">
    <property type="entry name" value="FIMBRIAL SUBUNIT ELFA-RELATED"/>
    <property type="match status" value="1"/>
</dbReference>
<dbReference type="OrthoDB" id="6462343at2"/>
<feature type="signal peptide" evidence="1">
    <location>
        <begin position="1"/>
        <end position="19"/>
    </location>
</feature>
<reference evidence="4" key="1">
    <citation type="submission" date="2016-10" db="EMBL/GenBank/DDBJ databases">
        <authorList>
            <person name="Varghese N."/>
            <person name="Submissions S."/>
        </authorList>
    </citation>
    <scope>NUCLEOTIDE SEQUENCE [LARGE SCALE GENOMIC DNA]</scope>
    <source>
        <strain evidence="4">N6PO6</strain>
    </source>
</reference>
<evidence type="ECO:0000256" key="1">
    <source>
        <dbReference type="SAM" id="SignalP"/>
    </source>
</evidence>
<sequence>MKALICLLVGSGLTSVIFAAQPQGNNNVQFHGTLVTAPCVIPPGEQNITLAFGTIPDKQLYADIRTPDSPFSIHLTHCNTKAMKTVMVSLVGAESRAIPGLLALDAGSTAKGIAIGLETAGGQPLKLNQETPAQKLSDGDNTIQLEAYVMGEPAALADMSLKDGNFQATATFMLTYE</sequence>
<name>A0A1I4ZYL0_9GAMM</name>
<organism evidence="3 4">
    <name type="scientific">Izhakiella capsodis</name>
    <dbReference type="NCBI Taxonomy" id="1367852"/>
    <lineage>
        <taxon>Bacteria</taxon>
        <taxon>Pseudomonadati</taxon>
        <taxon>Pseudomonadota</taxon>
        <taxon>Gammaproteobacteria</taxon>
        <taxon>Enterobacterales</taxon>
        <taxon>Erwiniaceae</taxon>
        <taxon>Izhakiella</taxon>
    </lineage>
</organism>